<dbReference type="EMBL" id="JADXDR010000067">
    <property type="protein sequence ID" value="KAI7841154.1"/>
    <property type="molecule type" value="Genomic_DNA"/>
</dbReference>
<dbReference type="Gene3D" id="1.10.287.1490">
    <property type="match status" value="1"/>
</dbReference>
<comment type="caution">
    <text evidence="3">The sequence shown here is derived from an EMBL/GenBank/DDBJ whole genome shotgun (WGS) entry which is preliminary data.</text>
</comment>
<feature type="coiled-coil region" evidence="1">
    <location>
        <begin position="644"/>
        <end position="699"/>
    </location>
</feature>
<feature type="compositionally biased region" description="Low complexity" evidence="2">
    <location>
        <begin position="420"/>
        <end position="431"/>
    </location>
</feature>
<reference evidence="3" key="1">
    <citation type="submission" date="2020-11" db="EMBL/GenBank/DDBJ databases">
        <title>Chlorella ohadii genome sequencing and assembly.</title>
        <authorList>
            <person name="Murik O."/>
            <person name="Treves H."/>
            <person name="Kedem I."/>
            <person name="Shotland Y."/>
            <person name="Kaplan A."/>
        </authorList>
    </citation>
    <scope>NUCLEOTIDE SEQUENCE</scope>
    <source>
        <strain evidence="3">1</strain>
    </source>
</reference>
<accession>A0AAD5DVK4</accession>
<feature type="compositionally biased region" description="Polar residues" evidence="2">
    <location>
        <begin position="255"/>
        <end position="282"/>
    </location>
</feature>
<feature type="region of interest" description="Disordered" evidence="2">
    <location>
        <begin position="561"/>
        <end position="588"/>
    </location>
</feature>
<feature type="region of interest" description="Disordered" evidence="2">
    <location>
        <begin position="405"/>
        <end position="434"/>
    </location>
</feature>
<feature type="compositionally biased region" description="Gly residues" evidence="2">
    <location>
        <begin position="579"/>
        <end position="588"/>
    </location>
</feature>
<keyword evidence="1" id="KW-0175">Coiled coil</keyword>
<evidence type="ECO:0000313" key="4">
    <source>
        <dbReference type="Proteomes" id="UP001205105"/>
    </source>
</evidence>
<name>A0AAD5DVK4_9CHLO</name>
<gene>
    <name evidence="3" type="ORF">COHA_005120</name>
</gene>
<evidence type="ECO:0000313" key="3">
    <source>
        <dbReference type="EMBL" id="KAI7841154.1"/>
    </source>
</evidence>
<proteinExistence type="predicted"/>
<dbReference type="Proteomes" id="UP001205105">
    <property type="component" value="Unassembled WGS sequence"/>
</dbReference>
<sequence length="796" mass="79405">MASSDSELDLVTATKAAKRTPPRPLPPAAAAAPKPGKPGASSSHSTDSEEGFDLIAAAKQQRSSARAQPASPRHTHAASASPTAGGAPRVQSSASALRASHSSPPEGAAASSDSDSEGQDMVALARKHGRQARAAAAAGGGAAVATRRDLNYSISLAAGTAEVEGPAQPLPAPAAAPATDNTQQPAPPARSQQLSRTGTVVVHEGVPVPPSLLELAAGQLPQLPGAGQEEERQAAAPPGRPFAFSAAHSRRASSLQGASPHSPHASSQYATAGTSRSPSRLATVQPGRSEGGGAASPHAQANGSAAAASPAPSSPGVPLASLADLGDVLGGVVQDLKSSLSADIGRLEAGWAQRWREQAEGTAELRSRLDRMAAASDGQAQEVSGRLQVGGVAERVAIKCAAEKPPPAQLPAQGDESQPAAGGASCGTTSAPPATSVEAIMRRLSLLESRVGAQLSQIEAGVCGSAGCSSGGGSAPVSPLRFAQGDPWAAHAQHGLGGSWSPPVGGRSRSRAAQAAAVAAAAVWGSTNGTDGSEASLAAGSLPGGTKPARDAWCGSPNGLPTSPRIRTAGVPRPSSAGPGYGGYGGGSMEEGLPGWRAPSSCGPGRRSRAEVDAQVAATHALISGIHSQIAAIKSSLAGASGELQAQRAQAASTAQRLEALERTDRCMASVESANLSSVMALERRVRELEGAVATASTDAAAGRLEAKQARATLAALEWRVDKSSDATIGTLKALEARQDKMRSELHAVAGTATLAGAKADSLAAEVARLQRRVHGSGGAGSPLSPRGGKAAWRLY</sequence>
<feature type="compositionally biased region" description="Low complexity" evidence="2">
    <location>
        <begin position="175"/>
        <end position="184"/>
    </location>
</feature>
<keyword evidence="4" id="KW-1185">Reference proteome</keyword>
<organism evidence="3 4">
    <name type="scientific">Chlorella ohadii</name>
    <dbReference type="NCBI Taxonomy" id="2649997"/>
    <lineage>
        <taxon>Eukaryota</taxon>
        <taxon>Viridiplantae</taxon>
        <taxon>Chlorophyta</taxon>
        <taxon>core chlorophytes</taxon>
        <taxon>Trebouxiophyceae</taxon>
        <taxon>Chlorellales</taxon>
        <taxon>Chlorellaceae</taxon>
        <taxon>Chlorella clade</taxon>
        <taxon>Chlorella</taxon>
    </lineage>
</organism>
<evidence type="ECO:0000256" key="1">
    <source>
        <dbReference type="SAM" id="Coils"/>
    </source>
</evidence>
<feature type="region of interest" description="Disordered" evidence="2">
    <location>
        <begin position="217"/>
        <end position="319"/>
    </location>
</feature>
<evidence type="ECO:0000256" key="2">
    <source>
        <dbReference type="SAM" id="MobiDB-lite"/>
    </source>
</evidence>
<feature type="region of interest" description="Disordered" evidence="2">
    <location>
        <begin position="1"/>
        <end position="144"/>
    </location>
</feature>
<dbReference type="AlphaFoldDB" id="A0AAD5DVK4"/>
<feature type="region of interest" description="Disordered" evidence="2">
    <location>
        <begin position="774"/>
        <end position="796"/>
    </location>
</feature>
<feature type="region of interest" description="Disordered" evidence="2">
    <location>
        <begin position="163"/>
        <end position="205"/>
    </location>
</feature>
<feature type="compositionally biased region" description="Low complexity" evidence="2">
    <location>
        <begin position="56"/>
        <end position="113"/>
    </location>
</feature>
<feature type="compositionally biased region" description="Low complexity" evidence="2">
    <location>
        <begin position="28"/>
        <end position="40"/>
    </location>
</feature>
<feature type="compositionally biased region" description="Low complexity" evidence="2">
    <location>
        <begin position="234"/>
        <end position="247"/>
    </location>
</feature>
<feature type="compositionally biased region" description="Low complexity" evidence="2">
    <location>
        <begin position="295"/>
        <end position="319"/>
    </location>
</feature>
<protein>
    <submittedName>
        <fullName evidence="3">Uncharacterized protein</fullName>
    </submittedName>
</protein>